<dbReference type="Proteomes" id="UP000663722">
    <property type="component" value="Chromosome"/>
</dbReference>
<gene>
    <name evidence="1" type="ORF">dnm_042640</name>
</gene>
<proteinExistence type="predicted"/>
<organism evidence="1 2">
    <name type="scientific">Desulfonema magnum</name>
    <dbReference type="NCBI Taxonomy" id="45655"/>
    <lineage>
        <taxon>Bacteria</taxon>
        <taxon>Pseudomonadati</taxon>
        <taxon>Thermodesulfobacteriota</taxon>
        <taxon>Desulfobacteria</taxon>
        <taxon>Desulfobacterales</taxon>
        <taxon>Desulfococcaceae</taxon>
        <taxon>Desulfonema</taxon>
    </lineage>
</organism>
<sequence length="42" mass="4293">MGAGVVLAGSLVSHNPSWGEITVKSHRAKSVAGLLITPHGEK</sequence>
<dbReference type="EMBL" id="CP061800">
    <property type="protein sequence ID" value="QTA88222.1"/>
    <property type="molecule type" value="Genomic_DNA"/>
</dbReference>
<dbReference type="AlphaFoldDB" id="A0A975BME2"/>
<accession>A0A975BME2</accession>
<keyword evidence="2" id="KW-1185">Reference proteome</keyword>
<name>A0A975BME2_9BACT</name>
<reference evidence="1" key="1">
    <citation type="journal article" date="2021" name="Microb. Physiol.">
        <title>Proteogenomic Insights into the Physiology of Marine, Sulfate-Reducing, Filamentous Desulfonema limicola and Desulfonema magnum.</title>
        <authorList>
            <person name="Schnaars V."/>
            <person name="Wohlbrand L."/>
            <person name="Scheve S."/>
            <person name="Hinrichs C."/>
            <person name="Reinhardt R."/>
            <person name="Rabus R."/>
        </authorList>
    </citation>
    <scope>NUCLEOTIDE SEQUENCE</scope>
    <source>
        <strain evidence="1">4be13</strain>
    </source>
</reference>
<protein>
    <submittedName>
        <fullName evidence="1">Uncharacterized protein</fullName>
    </submittedName>
</protein>
<dbReference type="KEGG" id="dmm:dnm_042640"/>
<evidence type="ECO:0000313" key="2">
    <source>
        <dbReference type="Proteomes" id="UP000663722"/>
    </source>
</evidence>
<evidence type="ECO:0000313" key="1">
    <source>
        <dbReference type="EMBL" id="QTA88222.1"/>
    </source>
</evidence>